<keyword evidence="2" id="KW-1185">Reference proteome</keyword>
<protein>
    <submittedName>
        <fullName evidence="1">Uncharacterized protein</fullName>
    </submittedName>
</protein>
<organism evidence="1 2">
    <name type="scientific">Sphaerodactylus townsendi</name>
    <dbReference type="NCBI Taxonomy" id="933632"/>
    <lineage>
        <taxon>Eukaryota</taxon>
        <taxon>Metazoa</taxon>
        <taxon>Chordata</taxon>
        <taxon>Craniata</taxon>
        <taxon>Vertebrata</taxon>
        <taxon>Euteleostomi</taxon>
        <taxon>Lepidosauria</taxon>
        <taxon>Squamata</taxon>
        <taxon>Bifurcata</taxon>
        <taxon>Gekkota</taxon>
        <taxon>Sphaerodactylidae</taxon>
        <taxon>Sphaerodactylus</taxon>
    </lineage>
</organism>
<dbReference type="EMBL" id="CM037618">
    <property type="protein sequence ID" value="KAH7998873.1"/>
    <property type="molecule type" value="Genomic_DNA"/>
</dbReference>
<comment type="caution">
    <text evidence="1">The sequence shown here is derived from an EMBL/GenBank/DDBJ whole genome shotgun (WGS) entry which is preliminary data.</text>
</comment>
<evidence type="ECO:0000313" key="1">
    <source>
        <dbReference type="EMBL" id="KAH7998873.1"/>
    </source>
</evidence>
<proteinExistence type="predicted"/>
<sequence>MRGHWRIYRRSVRIWRQDSNASLPRADFQGKQSKLHRMREKGYLYFREGGPAPPFSSRPQAVPVNTVKNGCHFLKIQIQQQELSLNPYFNKNTTVVLGKASAEEKRVLWPMKPGSEKGNLPPPHLPKKGSPLATS</sequence>
<reference evidence="1" key="1">
    <citation type="submission" date="2021-08" db="EMBL/GenBank/DDBJ databases">
        <title>The first chromosome-level gecko genome reveals the dynamic sex chromosomes of Neotropical dwarf geckos (Sphaerodactylidae: Sphaerodactylus).</title>
        <authorList>
            <person name="Pinto B.J."/>
            <person name="Keating S.E."/>
            <person name="Gamble T."/>
        </authorList>
    </citation>
    <scope>NUCLEOTIDE SEQUENCE</scope>
    <source>
        <strain evidence="1">TG3544</strain>
    </source>
</reference>
<accession>A0ACB8F132</accession>
<dbReference type="Proteomes" id="UP000827872">
    <property type="component" value="Linkage Group LG05"/>
</dbReference>
<gene>
    <name evidence="1" type="ORF">K3G42_002283</name>
</gene>
<name>A0ACB8F132_9SAUR</name>
<evidence type="ECO:0000313" key="2">
    <source>
        <dbReference type="Proteomes" id="UP000827872"/>
    </source>
</evidence>